<dbReference type="EMBL" id="JAVDVX010000001">
    <property type="protein sequence ID" value="MDR7088918.1"/>
    <property type="molecule type" value="Genomic_DNA"/>
</dbReference>
<dbReference type="PROSITE" id="PS51257">
    <property type="entry name" value="PROKAR_LIPOPROTEIN"/>
    <property type="match status" value="1"/>
</dbReference>
<protein>
    <submittedName>
        <fullName evidence="2">Uncharacterized protein</fullName>
    </submittedName>
</protein>
<name>A0ABU1UUW1_9GAMM</name>
<keyword evidence="3" id="KW-1185">Reference proteome</keyword>
<feature type="signal peptide" evidence="1">
    <location>
        <begin position="1"/>
        <end position="22"/>
    </location>
</feature>
<accession>A0ABU1UUW1</accession>
<proteinExistence type="predicted"/>
<comment type="caution">
    <text evidence="2">The sequence shown here is derived from an EMBL/GenBank/DDBJ whole genome shotgun (WGS) entry which is preliminary data.</text>
</comment>
<evidence type="ECO:0000313" key="2">
    <source>
        <dbReference type="EMBL" id="MDR7088918.1"/>
    </source>
</evidence>
<dbReference type="RefSeq" id="WP_310069204.1">
    <property type="nucleotide sequence ID" value="NZ_JAVDVX010000001.1"/>
</dbReference>
<gene>
    <name evidence="2" type="ORF">J2X05_000921</name>
</gene>
<sequence length="167" mass="19052">MKKLIITGLIVGSIACASFVVAKDWSGEANWNSKNDWTAGHQRFVAELNLDAERAEKMSAILDSYREVPKLYFTNQSDKIPEFLAQKETELAALLTPEELAQFKQSFAEWAKTKKFGFMTFSYSQPQSLQQVPASPLPESLRQEIRKTFDSELMQLRQQLQQQTLNA</sequence>
<feature type="chain" id="PRO_5045724634" evidence="1">
    <location>
        <begin position="23"/>
        <end position="167"/>
    </location>
</feature>
<evidence type="ECO:0000313" key="3">
    <source>
        <dbReference type="Proteomes" id="UP001253595"/>
    </source>
</evidence>
<reference evidence="2 3" key="1">
    <citation type="submission" date="2023-07" db="EMBL/GenBank/DDBJ databases">
        <title>Sorghum-associated microbial communities from plants grown in Nebraska, USA.</title>
        <authorList>
            <person name="Schachtman D."/>
        </authorList>
    </citation>
    <scope>NUCLEOTIDE SEQUENCE [LARGE SCALE GENOMIC DNA]</scope>
    <source>
        <strain evidence="2 3">BE190</strain>
    </source>
</reference>
<organism evidence="2 3">
    <name type="scientific">Cellvibrio fibrivorans</name>
    <dbReference type="NCBI Taxonomy" id="126350"/>
    <lineage>
        <taxon>Bacteria</taxon>
        <taxon>Pseudomonadati</taxon>
        <taxon>Pseudomonadota</taxon>
        <taxon>Gammaproteobacteria</taxon>
        <taxon>Cellvibrionales</taxon>
        <taxon>Cellvibrionaceae</taxon>
        <taxon>Cellvibrio</taxon>
    </lineage>
</organism>
<evidence type="ECO:0000256" key="1">
    <source>
        <dbReference type="SAM" id="SignalP"/>
    </source>
</evidence>
<dbReference type="Proteomes" id="UP001253595">
    <property type="component" value="Unassembled WGS sequence"/>
</dbReference>
<keyword evidence="1" id="KW-0732">Signal</keyword>